<dbReference type="PROSITE" id="PS51414">
    <property type="entry name" value="HSR"/>
    <property type="match status" value="3"/>
</dbReference>
<evidence type="ECO:0000259" key="4">
    <source>
        <dbReference type="PROSITE" id="PS51414"/>
    </source>
</evidence>
<dbReference type="SMART" id="SM00258">
    <property type="entry name" value="SAND"/>
    <property type="match status" value="1"/>
</dbReference>
<feature type="region of interest" description="Disordered" evidence="2">
    <location>
        <begin position="706"/>
        <end position="733"/>
    </location>
</feature>
<dbReference type="GO" id="GO:0005634">
    <property type="term" value="C:nucleus"/>
    <property type="evidence" value="ECO:0007669"/>
    <property type="project" value="InterPro"/>
</dbReference>
<dbReference type="Proteomes" id="UP001295444">
    <property type="component" value="Chromosome 06"/>
</dbReference>
<dbReference type="GO" id="GO:0003677">
    <property type="term" value="F:DNA binding"/>
    <property type="evidence" value="ECO:0007669"/>
    <property type="project" value="InterPro"/>
</dbReference>
<dbReference type="PANTHER" id="PTHR46386:SF1">
    <property type="entry name" value="NUCLEAR BODY PROTEIN SP140-LIKE PROTEIN"/>
    <property type="match status" value="1"/>
</dbReference>
<feature type="compositionally biased region" description="Basic and acidic residues" evidence="2">
    <location>
        <begin position="714"/>
        <end position="733"/>
    </location>
</feature>
<dbReference type="InterPro" id="IPR004865">
    <property type="entry name" value="HSR_dom"/>
</dbReference>
<accession>A0AAD1SEY9</accession>
<feature type="domain" description="HSR" evidence="4">
    <location>
        <begin position="321"/>
        <end position="437"/>
    </location>
</feature>
<reference evidence="5" key="1">
    <citation type="submission" date="2022-03" db="EMBL/GenBank/DDBJ databases">
        <authorList>
            <person name="Alioto T."/>
            <person name="Alioto T."/>
            <person name="Gomez Garrido J."/>
        </authorList>
    </citation>
    <scope>NUCLEOTIDE SEQUENCE</scope>
</reference>
<keyword evidence="6" id="KW-1185">Reference proteome</keyword>
<dbReference type="AlphaFoldDB" id="A0AAD1SEY9"/>
<dbReference type="InterPro" id="IPR000770">
    <property type="entry name" value="SAND_dom"/>
</dbReference>
<keyword evidence="1" id="KW-0597">Phosphoprotein</keyword>
<gene>
    <name evidence="5" type="ORF">PECUL_23A041355</name>
</gene>
<evidence type="ECO:0000259" key="3">
    <source>
        <dbReference type="PROSITE" id="PS50864"/>
    </source>
</evidence>
<sequence>MLYIVGQPDETDQSIKTSLQHFFARHKVPMCIAITHTNMFFEKLKENDILSEDDLLELKTICNVKRVVYKSLCLIEKKTQPKRFFDVLLQKPFLVKFPDLAPISRKYKAQQYECVYTTSSRSASLRRFFQEKKVAISFAIKKLFPFLNGLQDLAILSERESLKLQTDERSVHQVIYESLCWIEKKNVQIEIILDYIFLDCFLKIFPELMSISHEYGSEDVECVAPISANNDILKRIFKQQKVAICFAITKRFPFLHGLQDVGFLSELELLKLQADERSTQRVVYESLCWIEEKEKGSFKVFFVYIFQKCFLNFYCKLNIISQQIKTQADPVNICPISTEELKLILKREKTHISDAINLSFPFMNGLQDRGILSELELLNIQAEERTVRKVVHKTLCLIEAERTHLLQDFFGYLSQDMYLKMFPKLKEIVERILQNEIPTQRLGNRISKKPDINDSEHFEKVKTDSASNIDEPPVLQFEKRIGKKPYIYESEDFRNVKARLTSNFDEPPPLLLGNGISKKTDIYKSKDFRNAKAHTVSSLGETPAHSLGKRRIKKPDMYQSEDFRIAYSTSDLDEPIAWRLGKRNRKKSDMYEAEDFRNGSNERKESQVENPSDIDAISERIPRQAYNEQFSVKCGTTMGTFFKNKWNGGSSTDECIESNGTFYTLNGFQSHGGRESWKYWKRSITCEDVKLEVLAQNGILQPCSRTKNRSIRSNPDKNVEDMKTCERGKGSCS</sequence>
<feature type="compositionally biased region" description="Basic and acidic residues" evidence="2">
    <location>
        <begin position="591"/>
        <end position="607"/>
    </location>
</feature>
<dbReference type="PROSITE" id="PS50864">
    <property type="entry name" value="SAND"/>
    <property type="match status" value="1"/>
</dbReference>
<dbReference type="SUPFAM" id="SSF63763">
    <property type="entry name" value="SAND domain-like"/>
    <property type="match status" value="1"/>
</dbReference>
<feature type="region of interest" description="Disordered" evidence="2">
    <location>
        <begin position="591"/>
        <end position="611"/>
    </location>
</feature>
<evidence type="ECO:0000256" key="2">
    <source>
        <dbReference type="SAM" id="MobiDB-lite"/>
    </source>
</evidence>
<evidence type="ECO:0000313" key="6">
    <source>
        <dbReference type="Proteomes" id="UP001295444"/>
    </source>
</evidence>
<evidence type="ECO:0000313" key="5">
    <source>
        <dbReference type="EMBL" id="CAH2299749.1"/>
    </source>
</evidence>
<dbReference type="InterPro" id="IPR010919">
    <property type="entry name" value="SAND-like_dom_sf"/>
</dbReference>
<evidence type="ECO:0000256" key="1">
    <source>
        <dbReference type="ARBA" id="ARBA00022553"/>
    </source>
</evidence>
<dbReference type="Pfam" id="PF01342">
    <property type="entry name" value="SAND"/>
    <property type="match status" value="1"/>
</dbReference>
<dbReference type="Pfam" id="PF03172">
    <property type="entry name" value="HSR"/>
    <property type="match status" value="4"/>
</dbReference>
<dbReference type="Gene3D" id="3.10.390.10">
    <property type="entry name" value="SAND domain-like"/>
    <property type="match status" value="1"/>
</dbReference>
<dbReference type="InterPro" id="IPR043563">
    <property type="entry name" value="Sp110/Sp140/Sp140L-like"/>
</dbReference>
<organism evidence="5 6">
    <name type="scientific">Pelobates cultripes</name>
    <name type="common">Western spadefoot toad</name>
    <dbReference type="NCBI Taxonomy" id="61616"/>
    <lineage>
        <taxon>Eukaryota</taxon>
        <taxon>Metazoa</taxon>
        <taxon>Chordata</taxon>
        <taxon>Craniata</taxon>
        <taxon>Vertebrata</taxon>
        <taxon>Euteleostomi</taxon>
        <taxon>Amphibia</taxon>
        <taxon>Batrachia</taxon>
        <taxon>Anura</taxon>
        <taxon>Pelobatoidea</taxon>
        <taxon>Pelobatidae</taxon>
        <taxon>Pelobates</taxon>
    </lineage>
</organism>
<feature type="domain" description="SAND" evidence="3">
    <location>
        <begin position="618"/>
        <end position="701"/>
    </location>
</feature>
<dbReference type="EMBL" id="OW240917">
    <property type="protein sequence ID" value="CAH2299749.1"/>
    <property type="molecule type" value="Genomic_DNA"/>
</dbReference>
<protein>
    <submittedName>
        <fullName evidence="5">Nuclear body SP140 isoform X1</fullName>
    </submittedName>
</protein>
<dbReference type="PANTHER" id="PTHR46386">
    <property type="entry name" value="NUCLEAR BODY PROTEIN SP140"/>
    <property type="match status" value="1"/>
</dbReference>
<name>A0AAD1SEY9_PELCU</name>
<proteinExistence type="predicted"/>
<dbReference type="GO" id="GO:0000981">
    <property type="term" value="F:DNA-binding transcription factor activity, RNA polymerase II-specific"/>
    <property type="evidence" value="ECO:0007669"/>
    <property type="project" value="TreeGrafter"/>
</dbReference>
<feature type="domain" description="HSR" evidence="4">
    <location>
        <begin position="104"/>
        <end position="220"/>
    </location>
</feature>
<feature type="domain" description="HSR" evidence="4">
    <location>
        <begin position="211"/>
        <end position="329"/>
    </location>
</feature>